<feature type="compositionally biased region" description="Low complexity" evidence="1">
    <location>
        <begin position="535"/>
        <end position="555"/>
    </location>
</feature>
<feature type="region of interest" description="Disordered" evidence="1">
    <location>
        <begin position="1"/>
        <end position="22"/>
    </location>
</feature>
<feature type="compositionally biased region" description="Gly residues" evidence="1">
    <location>
        <begin position="1021"/>
        <end position="1031"/>
    </location>
</feature>
<feature type="region of interest" description="Disordered" evidence="1">
    <location>
        <begin position="1427"/>
        <end position="1467"/>
    </location>
</feature>
<feature type="region of interest" description="Disordered" evidence="1">
    <location>
        <begin position="81"/>
        <end position="237"/>
    </location>
</feature>
<gene>
    <name evidence="2" type="ORF">HYH03_006126</name>
</gene>
<feature type="compositionally biased region" description="Low complexity" evidence="1">
    <location>
        <begin position="1"/>
        <end position="14"/>
    </location>
</feature>
<feature type="region of interest" description="Disordered" evidence="1">
    <location>
        <begin position="794"/>
        <end position="856"/>
    </location>
</feature>
<feature type="compositionally biased region" description="Polar residues" evidence="1">
    <location>
        <begin position="566"/>
        <end position="576"/>
    </location>
</feature>
<protein>
    <submittedName>
        <fullName evidence="2">Uncharacterized protein</fullName>
    </submittedName>
</protein>
<feature type="compositionally biased region" description="Low complexity" evidence="1">
    <location>
        <begin position="736"/>
        <end position="747"/>
    </location>
</feature>
<feature type="region of interest" description="Disordered" evidence="1">
    <location>
        <begin position="1135"/>
        <end position="1178"/>
    </location>
</feature>
<feature type="compositionally biased region" description="Pro residues" evidence="1">
    <location>
        <begin position="272"/>
        <end position="282"/>
    </location>
</feature>
<feature type="compositionally biased region" description="Low complexity" evidence="1">
    <location>
        <begin position="817"/>
        <end position="856"/>
    </location>
</feature>
<evidence type="ECO:0000313" key="3">
    <source>
        <dbReference type="Proteomes" id="UP000612055"/>
    </source>
</evidence>
<feature type="region of interest" description="Disordered" evidence="1">
    <location>
        <begin position="882"/>
        <end position="1102"/>
    </location>
</feature>
<dbReference type="Proteomes" id="UP000612055">
    <property type="component" value="Unassembled WGS sequence"/>
</dbReference>
<feature type="compositionally biased region" description="Gly residues" evidence="1">
    <location>
        <begin position="1158"/>
        <end position="1178"/>
    </location>
</feature>
<dbReference type="EMBL" id="JAEHOE010000022">
    <property type="protein sequence ID" value="KAG2495888.1"/>
    <property type="molecule type" value="Genomic_DNA"/>
</dbReference>
<feature type="compositionally biased region" description="Basic and acidic residues" evidence="1">
    <location>
        <begin position="329"/>
        <end position="344"/>
    </location>
</feature>
<organism evidence="2 3">
    <name type="scientific">Edaphochlamys debaryana</name>
    <dbReference type="NCBI Taxonomy" id="47281"/>
    <lineage>
        <taxon>Eukaryota</taxon>
        <taxon>Viridiplantae</taxon>
        <taxon>Chlorophyta</taxon>
        <taxon>core chlorophytes</taxon>
        <taxon>Chlorophyceae</taxon>
        <taxon>CS clade</taxon>
        <taxon>Chlamydomonadales</taxon>
        <taxon>Chlamydomonadales incertae sedis</taxon>
        <taxon>Edaphochlamys</taxon>
    </lineage>
</organism>
<accession>A0A835Y4N1</accession>
<feature type="compositionally biased region" description="Gly residues" evidence="1">
    <location>
        <begin position="1135"/>
        <end position="1146"/>
    </location>
</feature>
<feature type="region of interest" description="Disordered" evidence="1">
    <location>
        <begin position="52"/>
        <end position="71"/>
    </location>
</feature>
<keyword evidence="3" id="KW-1185">Reference proteome</keyword>
<reference evidence="2" key="1">
    <citation type="journal article" date="2020" name="bioRxiv">
        <title>Comparative genomics of Chlamydomonas.</title>
        <authorList>
            <person name="Craig R.J."/>
            <person name="Hasan A.R."/>
            <person name="Ness R.W."/>
            <person name="Keightley P.D."/>
        </authorList>
    </citation>
    <scope>NUCLEOTIDE SEQUENCE</scope>
    <source>
        <strain evidence="2">CCAP 11/70</strain>
    </source>
</reference>
<feature type="compositionally biased region" description="Low complexity" evidence="1">
    <location>
        <begin position="943"/>
        <end position="960"/>
    </location>
</feature>
<feature type="compositionally biased region" description="Low complexity" evidence="1">
    <location>
        <begin position="925"/>
        <end position="936"/>
    </location>
</feature>
<feature type="compositionally biased region" description="Low complexity" evidence="1">
    <location>
        <begin position="882"/>
        <end position="918"/>
    </location>
</feature>
<feature type="compositionally biased region" description="Pro residues" evidence="1">
    <location>
        <begin position="699"/>
        <end position="718"/>
    </location>
</feature>
<comment type="caution">
    <text evidence="2">The sequence shown here is derived from an EMBL/GenBank/DDBJ whole genome shotgun (WGS) entry which is preliminary data.</text>
</comment>
<evidence type="ECO:0000313" key="2">
    <source>
        <dbReference type="EMBL" id="KAG2495888.1"/>
    </source>
</evidence>
<feature type="compositionally biased region" description="Low complexity" evidence="1">
    <location>
        <begin position="489"/>
        <end position="501"/>
    </location>
</feature>
<feature type="compositionally biased region" description="Gly residues" evidence="1">
    <location>
        <begin position="748"/>
        <end position="757"/>
    </location>
</feature>
<name>A0A835Y4N1_9CHLO</name>
<feature type="compositionally biased region" description="Gly residues" evidence="1">
    <location>
        <begin position="1444"/>
        <end position="1456"/>
    </location>
</feature>
<feature type="compositionally biased region" description="Polar residues" evidence="1">
    <location>
        <begin position="1056"/>
        <end position="1070"/>
    </location>
</feature>
<proteinExistence type="predicted"/>
<evidence type="ECO:0000256" key="1">
    <source>
        <dbReference type="SAM" id="MobiDB-lite"/>
    </source>
</evidence>
<sequence length="1467" mass="142281">MRSASSVGSMASSTGSGGGLGMAFALTGALKTLRRHGTNIGSKDPTDRVALQRATGSNVAPPSSVPPPPVVTLQRSKSEIRAHLQSQTPKRSILKGSSANRRNNLSQSRLARSSRSGHTRPGHEGDADEGGDETSPVGAADGGSRQPSDLTTGGSLSQRRRSTVAFAVSTRPPTCGEDSSGGGAASQGTDSTASPSRRRTRSVRWGEGWDEESLGTARANGALSGGVSFASSAPSEASLTPLDVFSGASNVSMSEDVASAAVAVAARGLPSSPRPHSPPPPVQRSGDGKEEEDDDGEAAGGHDGADSTDRLSPSTLHALSVESMSHPHHWGDEGDEGPRREDLPSPRPLPHINRRNRAVSDAGPRPAPGGPEARLGASPSGDGYARTSPFATRFSIDEEWPASPRSGAFSGSRIESIAEDEGPPSSTMEEEEAARARARTAPSPLNDSRGAAGSPTSVAVLKRAHTTAGTGASPRHSVSMSGHEQLGRAASSAAAQPSAFATGPGAAPAQPLSPVYRRSDGASAGFSPQPPRLPPHAGGNASASAAPPALPSPGGQAYGHMGNGSYGRSSYGQVSRTAMGRRHTEEVGLDEGGEAPGGDGAAKPAVFRRPSRLTIADDPRRAGLVFAAGLRDGASPVASPGRDPSQPPGAALRVGLSPHETPRGSTGGSERAGWLHSSPPSAAAAAAAAQHHNTSADPLPSPAPVELSSPPPPAPLTSPPAAQMTTPGSGGGAAGLGPSRTNSLGPFAGAGIGGGSFRGSFRGHGALLAAQAAGGSRCTSPSPSFSARLLQAAASVGSGTRIAPEPSGAPSSGGSGPRTPSAAAVAPVAIASPTAAASPGPGTSPSAAGQGAATPTAAAAIGIGSIGVGLRPPSLRASLPRALSLSASEAVTATEAANGAASTGPGSGPALARMTPGSLGPGPGPRAAGPSPLASPNPWAQEGPADLPAPSGPSSGAPIAVGGGPQALTRHTASWHRRSTTPLALSEHAGASPYAQHGAQHGSPHARQALSPLPSSYAAATGGGGAGGGDGGDGRPSVESTASPFLAQLGSGELRFSNSSVASPQASGSVTLQPQPPQPLQPPQLQQQPQPPPPTPLPSRRLFTQVQGLGLGFRKRSSATGLEQAAAVAAAAGAAAGGGGASGQGQGQPRTVSTGGVVAQGGAAGGSGSGGPGSGQGQGMAVRALFAIENFVAGIAQNISSRGSASNPASGVVVGGGGGGGGGYGSAPLLPPALAAEAPLSPRTSDTLAPAPPSAAADRAAAAAARGGTAGSFRVYNNPFVLYGNGGHDAEGGLTRSRSSGSLEASATGSVSSVVAAAAAAGGVNAPTAGLTAAVMMPRAPLSPLAAPHGTASAAARARPRPASLSVAHTPVLEGPAAQARVAGSVSSSAISPVGAPKSVAAPREVAGSLPLPLSLPLAAGAGLREPAGGGGGEAAPVARQAGAGRGGAGPVGGGTKAQAALPGTVR</sequence>
<feature type="compositionally biased region" description="Low complexity" evidence="1">
    <location>
        <begin position="97"/>
        <end position="114"/>
    </location>
</feature>
<dbReference type="OrthoDB" id="552579at2759"/>
<feature type="compositionally biased region" description="Low complexity" evidence="1">
    <location>
        <begin position="1009"/>
        <end position="1020"/>
    </location>
</feature>
<feature type="region of interest" description="Disordered" evidence="1">
    <location>
        <begin position="266"/>
        <end position="761"/>
    </location>
</feature>
<feature type="compositionally biased region" description="Acidic residues" evidence="1">
    <location>
        <begin position="417"/>
        <end position="432"/>
    </location>
</feature>
<feature type="compositionally biased region" description="Polar residues" evidence="1">
    <location>
        <begin position="145"/>
        <end position="157"/>
    </location>
</feature>